<dbReference type="EMBL" id="JBBCAQ010000010">
    <property type="protein sequence ID" value="KAK7601908.1"/>
    <property type="molecule type" value="Genomic_DNA"/>
</dbReference>
<dbReference type="AlphaFoldDB" id="A0AAN9Y6N3"/>
<protein>
    <submittedName>
        <fullName evidence="1">Uncharacterized protein</fullName>
    </submittedName>
</protein>
<keyword evidence="2" id="KW-1185">Reference proteome</keyword>
<evidence type="ECO:0000313" key="2">
    <source>
        <dbReference type="Proteomes" id="UP001367676"/>
    </source>
</evidence>
<dbReference type="CDD" id="cd09272">
    <property type="entry name" value="RNase_HI_RT_Ty1"/>
    <property type="match status" value="1"/>
</dbReference>
<dbReference type="Proteomes" id="UP001367676">
    <property type="component" value="Unassembled WGS sequence"/>
</dbReference>
<organism evidence="1 2">
    <name type="scientific">Parthenolecanium corni</name>
    <dbReference type="NCBI Taxonomy" id="536013"/>
    <lineage>
        <taxon>Eukaryota</taxon>
        <taxon>Metazoa</taxon>
        <taxon>Ecdysozoa</taxon>
        <taxon>Arthropoda</taxon>
        <taxon>Hexapoda</taxon>
        <taxon>Insecta</taxon>
        <taxon>Pterygota</taxon>
        <taxon>Neoptera</taxon>
        <taxon>Paraneoptera</taxon>
        <taxon>Hemiptera</taxon>
        <taxon>Sternorrhyncha</taxon>
        <taxon>Coccoidea</taxon>
        <taxon>Coccidae</taxon>
        <taxon>Parthenolecanium</taxon>
    </lineage>
</organism>
<accession>A0AAN9Y6N3</accession>
<sequence length="131" mass="14607">MESPPSASFSQAVGSDPLSEAMDWVDNLRSNNVSPIKKTPEKVKQILIDRGLAVPSLSMIHIFEDNKGALSIAKFGNFNKKSRQIRVSVHFITDLIKKNVINVVKIDTNNNVTDIFTKSLGKVKFVKHRES</sequence>
<gene>
    <name evidence="1" type="ORF">V9T40_009349</name>
</gene>
<name>A0AAN9Y6N3_9HEMI</name>
<evidence type="ECO:0000313" key="1">
    <source>
        <dbReference type="EMBL" id="KAK7601908.1"/>
    </source>
</evidence>
<comment type="caution">
    <text evidence="1">The sequence shown here is derived from an EMBL/GenBank/DDBJ whole genome shotgun (WGS) entry which is preliminary data.</text>
</comment>
<proteinExistence type="predicted"/>
<reference evidence="1 2" key="1">
    <citation type="submission" date="2024-03" db="EMBL/GenBank/DDBJ databases">
        <title>Adaptation during the transition from Ophiocordyceps entomopathogen to insect associate is accompanied by gene loss and intensified selection.</title>
        <authorList>
            <person name="Ward C.M."/>
            <person name="Onetto C.A."/>
            <person name="Borneman A.R."/>
        </authorList>
    </citation>
    <scope>NUCLEOTIDE SEQUENCE [LARGE SCALE GENOMIC DNA]</scope>
    <source>
        <strain evidence="1">AWRI1</strain>
        <tissue evidence="1">Single Adult Female</tissue>
    </source>
</reference>